<keyword evidence="2" id="KW-0732">Signal</keyword>
<feature type="chain" id="PRO_5030806208" evidence="2">
    <location>
        <begin position="20"/>
        <end position="428"/>
    </location>
</feature>
<feature type="compositionally biased region" description="Low complexity" evidence="1">
    <location>
        <begin position="44"/>
        <end position="58"/>
    </location>
</feature>
<protein>
    <submittedName>
        <fullName evidence="3">Uncharacterized protein</fullName>
    </submittedName>
</protein>
<dbReference type="SUPFAM" id="SSF48452">
    <property type="entry name" value="TPR-like"/>
    <property type="match status" value="1"/>
</dbReference>
<name>A0A7S0BZ42_9STRA</name>
<proteinExistence type="predicted"/>
<reference evidence="3" key="1">
    <citation type="submission" date="2021-01" db="EMBL/GenBank/DDBJ databases">
        <authorList>
            <person name="Corre E."/>
            <person name="Pelletier E."/>
            <person name="Niang G."/>
            <person name="Scheremetjew M."/>
            <person name="Finn R."/>
            <person name="Kale V."/>
            <person name="Holt S."/>
            <person name="Cochrane G."/>
            <person name="Meng A."/>
            <person name="Brown T."/>
            <person name="Cohen L."/>
        </authorList>
    </citation>
    <scope>NUCLEOTIDE SEQUENCE</scope>
    <source>
        <strain evidence="3">CCAP1064/1</strain>
    </source>
</reference>
<evidence type="ECO:0000313" key="3">
    <source>
        <dbReference type="EMBL" id="CAD8408085.1"/>
    </source>
</evidence>
<feature type="compositionally biased region" description="Basic and acidic residues" evidence="1">
    <location>
        <begin position="68"/>
        <end position="85"/>
    </location>
</feature>
<dbReference type="InterPro" id="IPR011990">
    <property type="entry name" value="TPR-like_helical_dom_sf"/>
</dbReference>
<evidence type="ECO:0000256" key="2">
    <source>
        <dbReference type="SAM" id="SignalP"/>
    </source>
</evidence>
<accession>A0A7S0BZ42</accession>
<feature type="region of interest" description="Disordered" evidence="1">
    <location>
        <begin position="21"/>
        <end position="85"/>
    </location>
</feature>
<gene>
    <name evidence="3" type="ORF">PINE0816_LOCUS4205</name>
</gene>
<dbReference type="EMBL" id="HBEL01008808">
    <property type="protein sequence ID" value="CAD8408085.1"/>
    <property type="molecule type" value="Transcribed_RNA"/>
</dbReference>
<dbReference type="AlphaFoldDB" id="A0A7S0BZ42"/>
<sequence>MMKMKLPWILLLGFHRSASFTSPIPGRPTINPSVSRSPFHLPHTPTSTSTSTPTSTSTLVLHATPKKTPSESEKGRREEEKRRLERVKDVIIGQTSAKPDAKDLELDPVKTARDLLEAGTIAENRVYLETERGMAALRGMDMEEAFEAFNSVYALKPEVYLWQFGMVLYYRGEYERGMEILEGNAKIYEERFGERGSEERIWMDACRLKLKLRQNTGQSVTESVESERVSESRDSESDLPNEFRKVVQLTRELFTASVEENLTTEILTRAKLRQLAGAAPTTKSTATATTVRDPMGYKLSSWYFLGLHHDALGQLEQSKECMRNAQAIAATKGDEDIFHSFPALHMTVRGWMDTGNEVPVAPTQPKQEEEDTEEDIMMQSIMDSVMGLGLEDVAGEMIRKGLKNDKDESTMKLDLIAVLIDELIESLL</sequence>
<organism evidence="3">
    <name type="scientific">Proboscia inermis</name>
    <dbReference type="NCBI Taxonomy" id="420281"/>
    <lineage>
        <taxon>Eukaryota</taxon>
        <taxon>Sar</taxon>
        <taxon>Stramenopiles</taxon>
        <taxon>Ochrophyta</taxon>
        <taxon>Bacillariophyta</taxon>
        <taxon>Coscinodiscophyceae</taxon>
        <taxon>Rhizosoleniophycidae</taxon>
        <taxon>Rhizosoleniales</taxon>
        <taxon>Rhizosoleniaceae</taxon>
        <taxon>Proboscia</taxon>
    </lineage>
</organism>
<evidence type="ECO:0000256" key="1">
    <source>
        <dbReference type="SAM" id="MobiDB-lite"/>
    </source>
</evidence>
<feature type="signal peptide" evidence="2">
    <location>
        <begin position="1"/>
        <end position="19"/>
    </location>
</feature>